<dbReference type="InterPro" id="IPR023214">
    <property type="entry name" value="HAD_sf"/>
</dbReference>
<dbReference type="InterPro" id="IPR036412">
    <property type="entry name" value="HAD-like_sf"/>
</dbReference>
<dbReference type="GO" id="GO:0008967">
    <property type="term" value="F:phosphoglycolate phosphatase activity"/>
    <property type="evidence" value="ECO:0007669"/>
    <property type="project" value="TreeGrafter"/>
</dbReference>
<gene>
    <name evidence="1" type="ORF">ICC18_11760</name>
</gene>
<accession>A0A926KRM4</accession>
<dbReference type="Gene3D" id="1.10.150.730">
    <property type="match status" value="1"/>
</dbReference>
<dbReference type="InterPro" id="IPR050155">
    <property type="entry name" value="HAD-like_hydrolase_sf"/>
</dbReference>
<dbReference type="SFLD" id="SFLDG01129">
    <property type="entry name" value="C1.5:_HAD__Beta-PGM__Phosphata"/>
    <property type="match status" value="1"/>
</dbReference>
<dbReference type="GO" id="GO:0006281">
    <property type="term" value="P:DNA repair"/>
    <property type="evidence" value="ECO:0007669"/>
    <property type="project" value="TreeGrafter"/>
</dbReference>
<sequence length="216" mass="23835">MNNINKIRGIMFDMDNTLLKSHIDFQSMKLEIAGFFMENGLLPETFPIAEHTASTIIEHVKLKGVSKKLYETAMKIAVDHEVRGMEGAGLEPGALGLLQALVKKYVLVIVTNNSFQAASQALQITGIKSNFDLIVGREQMQAMKPSPSGYLAAKQHFSSVKSDEWISVGDSWIDGRASMDAGIPFISYGRSGLLMEEKGIRTVAHINDLMQLLDYV</sequence>
<dbReference type="PRINTS" id="PR00413">
    <property type="entry name" value="HADHALOGNASE"/>
</dbReference>
<reference evidence="1" key="1">
    <citation type="submission" date="2020-09" db="EMBL/GenBank/DDBJ databases">
        <title>Draft Genome Sequence of Paenibacillus sp. WST5.</title>
        <authorList>
            <person name="Bao Z."/>
        </authorList>
    </citation>
    <scope>NUCLEOTIDE SEQUENCE</scope>
    <source>
        <strain evidence="1">WST5</strain>
    </source>
</reference>
<dbReference type="EMBL" id="JACVVD010000003">
    <property type="protein sequence ID" value="MBD0380795.1"/>
    <property type="molecule type" value="Genomic_DNA"/>
</dbReference>
<organism evidence="1 2">
    <name type="scientific">Paenibacillus sedimenti</name>
    <dbReference type="NCBI Taxonomy" id="2770274"/>
    <lineage>
        <taxon>Bacteria</taxon>
        <taxon>Bacillati</taxon>
        <taxon>Bacillota</taxon>
        <taxon>Bacilli</taxon>
        <taxon>Bacillales</taxon>
        <taxon>Paenibacillaceae</taxon>
        <taxon>Paenibacillus</taxon>
    </lineage>
</organism>
<dbReference type="SUPFAM" id="SSF56784">
    <property type="entry name" value="HAD-like"/>
    <property type="match status" value="1"/>
</dbReference>
<keyword evidence="2" id="KW-1185">Reference proteome</keyword>
<dbReference type="InterPro" id="IPR006439">
    <property type="entry name" value="HAD-SF_hydro_IA"/>
</dbReference>
<keyword evidence="1" id="KW-0378">Hydrolase</keyword>
<dbReference type="RefSeq" id="WP_188174559.1">
    <property type="nucleotide sequence ID" value="NZ_JACVVD010000003.1"/>
</dbReference>
<evidence type="ECO:0000313" key="1">
    <source>
        <dbReference type="EMBL" id="MBD0380795.1"/>
    </source>
</evidence>
<dbReference type="InterPro" id="IPR041492">
    <property type="entry name" value="HAD_2"/>
</dbReference>
<dbReference type="Gene3D" id="3.40.50.1000">
    <property type="entry name" value="HAD superfamily/HAD-like"/>
    <property type="match status" value="1"/>
</dbReference>
<dbReference type="PANTHER" id="PTHR43434">
    <property type="entry name" value="PHOSPHOGLYCOLATE PHOSPHATASE"/>
    <property type="match status" value="1"/>
</dbReference>
<dbReference type="SFLD" id="SFLDS00003">
    <property type="entry name" value="Haloacid_Dehalogenase"/>
    <property type="match status" value="1"/>
</dbReference>
<proteinExistence type="predicted"/>
<protein>
    <submittedName>
        <fullName evidence="1">HAD family hydrolase</fullName>
    </submittedName>
</protein>
<dbReference type="PANTHER" id="PTHR43434:SF1">
    <property type="entry name" value="PHOSPHOGLYCOLATE PHOSPHATASE"/>
    <property type="match status" value="1"/>
</dbReference>
<comment type="caution">
    <text evidence="1">The sequence shown here is derived from an EMBL/GenBank/DDBJ whole genome shotgun (WGS) entry which is preliminary data.</text>
</comment>
<dbReference type="Pfam" id="PF13419">
    <property type="entry name" value="HAD_2"/>
    <property type="match status" value="1"/>
</dbReference>
<dbReference type="AlphaFoldDB" id="A0A926KRM4"/>
<evidence type="ECO:0000313" key="2">
    <source>
        <dbReference type="Proteomes" id="UP000650466"/>
    </source>
</evidence>
<dbReference type="GO" id="GO:0005829">
    <property type="term" value="C:cytosol"/>
    <property type="evidence" value="ECO:0007669"/>
    <property type="project" value="TreeGrafter"/>
</dbReference>
<dbReference type="Proteomes" id="UP000650466">
    <property type="component" value="Unassembled WGS sequence"/>
</dbReference>
<name>A0A926KRM4_9BACL</name>